<dbReference type="Pfam" id="PF07264">
    <property type="entry name" value="EI24"/>
    <property type="match status" value="1"/>
</dbReference>
<dbReference type="InterPro" id="IPR059112">
    <property type="entry name" value="CysZ/EI24"/>
</dbReference>
<proteinExistence type="predicted"/>
<dbReference type="PANTHER" id="PTHR21389">
    <property type="entry name" value="P53 INDUCED PROTEIN"/>
    <property type="match status" value="1"/>
</dbReference>
<dbReference type="AlphaFoldDB" id="A0A7S1VF06"/>
<keyword evidence="4 5" id="KW-0472">Membrane</keyword>
<feature type="transmembrane region" description="Helical" evidence="5">
    <location>
        <begin position="59"/>
        <end position="79"/>
    </location>
</feature>
<evidence type="ECO:0000256" key="5">
    <source>
        <dbReference type="SAM" id="Phobius"/>
    </source>
</evidence>
<protein>
    <submittedName>
        <fullName evidence="6">Uncharacterized protein</fullName>
    </submittedName>
</protein>
<reference evidence="6" key="1">
    <citation type="submission" date="2021-01" db="EMBL/GenBank/DDBJ databases">
        <authorList>
            <person name="Corre E."/>
            <person name="Pelletier E."/>
            <person name="Niang G."/>
            <person name="Scheremetjew M."/>
            <person name="Finn R."/>
            <person name="Kale V."/>
            <person name="Holt S."/>
            <person name="Cochrane G."/>
            <person name="Meng A."/>
            <person name="Brown T."/>
            <person name="Cohen L."/>
        </authorList>
    </citation>
    <scope>NUCLEOTIDE SEQUENCE</scope>
    <source>
        <strain evidence="6">ATCC 50979</strain>
    </source>
</reference>
<accession>A0A7S1VF06</accession>
<dbReference type="GO" id="GO:0005783">
    <property type="term" value="C:endoplasmic reticulum"/>
    <property type="evidence" value="ECO:0007669"/>
    <property type="project" value="TreeGrafter"/>
</dbReference>
<feature type="transmembrane region" description="Helical" evidence="5">
    <location>
        <begin position="188"/>
        <end position="207"/>
    </location>
</feature>
<feature type="transmembrane region" description="Helical" evidence="5">
    <location>
        <begin position="150"/>
        <end position="167"/>
    </location>
</feature>
<dbReference type="GO" id="GO:0016236">
    <property type="term" value="P:macroautophagy"/>
    <property type="evidence" value="ECO:0007669"/>
    <property type="project" value="TreeGrafter"/>
</dbReference>
<evidence type="ECO:0000313" key="6">
    <source>
        <dbReference type="EMBL" id="CAD9297744.1"/>
    </source>
</evidence>
<dbReference type="PANTHER" id="PTHR21389:SF0">
    <property type="entry name" value="ETOPOSIDE-INDUCED PROTEIN 2.4 HOMOLOG"/>
    <property type="match status" value="1"/>
</dbReference>
<evidence type="ECO:0000256" key="4">
    <source>
        <dbReference type="ARBA" id="ARBA00023136"/>
    </source>
</evidence>
<keyword evidence="3 5" id="KW-1133">Transmembrane helix</keyword>
<dbReference type="GO" id="GO:0016020">
    <property type="term" value="C:membrane"/>
    <property type="evidence" value="ECO:0007669"/>
    <property type="project" value="UniProtKB-SubCell"/>
</dbReference>
<organism evidence="6">
    <name type="scientific">Sexangularia sp. CB-2014</name>
    <dbReference type="NCBI Taxonomy" id="1486929"/>
    <lineage>
        <taxon>Eukaryota</taxon>
        <taxon>Amoebozoa</taxon>
        <taxon>Tubulinea</taxon>
        <taxon>Elardia</taxon>
        <taxon>Arcellinida</taxon>
        <taxon>Arcellinida incertae sedis</taxon>
        <taxon>Sexangularia</taxon>
    </lineage>
</organism>
<evidence type="ECO:0000256" key="2">
    <source>
        <dbReference type="ARBA" id="ARBA00022692"/>
    </source>
</evidence>
<comment type="subcellular location">
    <subcellularLocation>
        <location evidence="1">Membrane</location>
        <topology evidence="1">Multi-pass membrane protein</topology>
    </subcellularLocation>
</comment>
<sequence>MQSALYSYYCGIMTFGKGWKRLWRLVGEKERGGEHGPGALRRLLALNTVASLPLFAPSFLPESVPTTPFLAVYLVVLWYQTKWMKKMVAWLEARRARGQQHRPHQPPATTLTRQPLSAKVSTAAYSALLYLLLGLQTTVIPTLLPAPLPPLVTALLTAWLYAFYAYDATWSSLSYPLARKMTVFEREYIFFAGFGTPFAVTVCVTSLHAVTAYALASLLYPVSLCASFGSPLGDGLLRGRFGAVPLFAVPKRILGMVGRAAVADGRVSARPTT</sequence>
<feature type="transmembrane region" description="Helical" evidence="5">
    <location>
        <begin position="123"/>
        <end position="144"/>
    </location>
</feature>
<dbReference type="EMBL" id="HBGL01008549">
    <property type="protein sequence ID" value="CAD9297744.1"/>
    <property type="molecule type" value="Transcribed_RNA"/>
</dbReference>
<evidence type="ECO:0000256" key="3">
    <source>
        <dbReference type="ARBA" id="ARBA00022989"/>
    </source>
</evidence>
<name>A0A7S1VF06_9EUKA</name>
<gene>
    <name evidence="6" type="ORF">SSP0437_LOCUS6608</name>
</gene>
<evidence type="ECO:0000256" key="1">
    <source>
        <dbReference type="ARBA" id="ARBA00004141"/>
    </source>
</evidence>
<keyword evidence="2 5" id="KW-0812">Transmembrane</keyword>